<dbReference type="Proteomes" id="UP000785200">
    <property type="component" value="Unassembled WGS sequence"/>
</dbReference>
<sequence length="360" mass="39272">MSLRRSNRLSVASSVKEDLTNVPTPPKIANTSRKRKSAPQESMESLANGNDTGPSTPKRKKASMPILPPVTPTPAAIGLMSAPLKGMPAASRVNRLAAPDGTNATLLTPETHSVIAAKPLDEVSPTKASNAKTTANILGDALAHLIKVEPKMKPIIDKHPCKVFSPAGLAEEVDPFNSLVSGIISQQAGAAAKSIKAKFVGLFNSDSLFPTPSQVCAIDIPTLRTAGLSQRKAEYVHGLAEKFNSGELTTSMLFNAPYEEVFEELIKVRGLGKWSVEMFACFSLKRMDVFSTGDLGVQRGMAAFKGRDVAKLKNGKGKWKYMSEKEMEEMAENFRPYRSVFMWYMWRVEDVDISSFDQYN</sequence>
<dbReference type="GO" id="GO:0006285">
    <property type="term" value="P:base-excision repair, AP site formation"/>
    <property type="evidence" value="ECO:0007669"/>
    <property type="project" value="UniProtKB-ARBA"/>
</dbReference>
<dbReference type="InterPro" id="IPR011257">
    <property type="entry name" value="DNA_glycosylase"/>
</dbReference>
<dbReference type="GO" id="GO:0005634">
    <property type="term" value="C:nucleus"/>
    <property type="evidence" value="ECO:0007669"/>
    <property type="project" value="TreeGrafter"/>
</dbReference>
<keyword evidence="3" id="KW-0234">DNA repair</keyword>
<evidence type="ECO:0000313" key="6">
    <source>
        <dbReference type="EMBL" id="KAG0652386.1"/>
    </source>
</evidence>
<organism evidence="6 7">
    <name type="scientific">Hyphodiscus hymeniophilus</name>
    <dbReference type="NCBI Taxonomy" id="353542"/>
    <lineage>
        <taxon>Eukaryota</taxon>
        <taxon>Fungi</taxon>
        <taxon>Dikarya</taxon>
        <taxon>Ascomycota</taxon>
        <taxon>Pezizomycotina</taxon>
        <taxon>Leotiomycetes</taxon>
        <taxon>Helotiales</taxon>
        <taxon>Hyphodiscaceae</taxon>
        <taxon>Hyphodiscus</taxon>
    </lineage>
</organism>
<evidence type="ECO:0000313" key="7">
    <source>
        <dbReference type="Proteomes" id="UP000785200"/>
    </source>
</evidence>
<dbReference type="PANTHER" id="PTHR43003:SF5">
    <property type="entry name" value="DNA-3-METHYLADENINE GLYCOSYLASE"/>
    <property type="match status" value="1"/>
</dbReference>
<evidence type="ECO:0000256" key="3">
    <source>
        <dbReference type="ARBA" id="ARBA00023204"/>
    </source>
</evidence>
<dbReference type="Pfam" id="PF00730">
    <property type="entry name" value="HhH-GPD"/>
    <property type="match status" value="1"/>
</dbReference>
<dbReference type="PANTHER" id="PTHR43003">
    <property type="entry name" value="DNA-3-METHYLADENINE GLYCOSYLASE"/>
    <property type="match status" value="1"/>
</dbReference>
<gene>
    <name evidence="6" type="ORF">D0Z07_1062</name>
</gene>
<dbReference type="GO" id="GO:0032131">
    <property type="term" value="F:alkylated DNA binding"/>
    <property type="evidence" value="ECO:0007669"/>
    <property type="project" value="TreeGrafter"/>
</dbReference>
<dbReference type="SMART" id="SM00478">
    <property type="entry name" value="ENDO3c"/>
    <property type="match status" value="1"/>
</dbReference>
<dbReference type="GO" id="GO:0043916">
    <property type="term" value="F:DNA-7-methylguanine glycosylase activity"/>
    <property type="evidence" value="ECO:0007669"/>
    <property type="project" value="TreeGrafter"/>
</dbReference>
<dbReference type="InterPro" id="IPR051912">
    <property type="entry name" value="Alkylbase_DNA_Glycosylase/TA"/>
</dbReference>
<evidence type="ECO:0000256" key="4">
    <source>
        <dbReference type="SAM" id="MobiDB-lite"/>
    </source>
</evidence>
<name>A0A9P6VPT0_9HELO</name>
<evidence type="ECO:0000256" key="2">
    <source>
        <dbReference type="ARBA" id="ARBA00022763"/>
    </source>
</evidence>
<dbReference type="InterPro" id="IPR003265">
    <property type="entry name" value="HhH-GPD_domain"/>
</dbReference>
<dbReference type="GO" id="GO:0006307">
    <property type="term" value="P:DNA alkylation repair"/>
    <property type="evidence" value="ECO:0007669"/>
    <property type="project" value="TreeGrafter"/>
</dbReference>
<dbReference type="FunFam" id="1.10.340.30:FF:000004">
    <property type="entry name" value="DNA-3-methyladenine glycosylase II"/>
    <property type="match status" value="1"/>
</dbReference>
<dbReference type="AlphaFoldDB" id="A0A9P6VPT0"/>
<dbReference type="EMBL" id="VNKQ01000003">
    <property type="protein sequence ID" value="KAG0652386.1"/>
    <property type="molecule type" value="Genomic_DNA"/>
</dbReference>
<dbReference type="GO" id="GO:0032993">
    <property type="term" value="C:protein-DNA complex"/>
    <property type="evidence" value="ECO:0007669"/>
    <property type="project" value="TreeGrafter"/>
</dbReference>
<dbReference type="OrthoDB" id="415889at2759"/>
<evidence type="ECO:0000259" key="5">
    <source>
        <dbReference type="SMART" id="SM00478"/>
    </source>
</evidence>
<dbReference type="SUPFAM" id="SSF48150">
    <property type="entry name" value="DNA-glycosylase"/>
    <property type="match status" value="1"/>
</dbReference>
<feature type="domain" description="HhH-GPD" evidence="5">
    <location>
        <begin position="183"/>
        <end position="350"/>
    </location>
</feature>
<dbReference type="CDD" id="cd00056">
    <property type="entry name" value="ENDO3c"/>
    <property type="match status" value="1"/>
</dbReference>
<comment type="similarity">
    <text evidence="1">Belongs to the alkylbase DNA glycosidase AlkA family.</text>
</comment>
<dbReference type="Gene3D" id="1.10.1670.40">
    <property type="match status" value="1"/>
</dbReference>
<keyword evidence="2" id="KW-0227">DNA damage</keyword>
<dbReference type="Gene3D" id="1.10.340.30">
    <property type="entry name" value="Hypothetical protein, domain 2"/>
    <property type="match status" value="1"/>
</dbReference>
<feature type="compositionally biased region" description="Polar residues" evidence="4">
    <location>
        <begin position="39"/>
        <end position="55"/>
    </location>
</feature>
<proteinExistence type="inferred from homology"/>
<reference evidence="6" key="1">
    <citation type="submission" date="2019-07" db="EMBL/GenBank/DDBJ databases">
        <title>Hyphodiscus hymeniophilus genome sequencing and assembly.</title>
        <authorList>
            <person name="Kramer G."/>
            <person name="Nodwell J."/>
        </authorList>
    </citation>
    <scope>NUCLEOTIDE SEQUENCE</scope>
    <source>
        <strain evidence="6">ATCC 34498</strain>
    </source>
</reference>
<protein>
    <submittedName>
        <fullName evidence="6">3MEA DNA glycosylase</fullName>
    </submittedName>
</protein>
<comment type="caution">
    <text evidence="6">The sequence shown here is derived from an EMBL/GenBank/DDBJ whole genome shotgun (WGS) entry which is preliminary data.</text>
</comment>
<keyword evidence="7" id="KW-1185">Reference proteome</keyword>
<feature type="region of interest" description="Disordered" evidence="4">
    <location>
        <begin position="1"/>
        <end position="67"/>
    </location>
</feature>
<dbReference type="GO" id="GO:0008725">
    <property type="term" value="F:DNA-3-methyladenine glycosylase activity"/>
    <property type="evidence" value="ECO:0007669"/>
    <property type="project" value="TreeGrafter"/>
</dbReference>
<evidence type="ECO:0000256" key="1">
    <source>
        <dbReference type="ARBA" id="ARBA00010817"/>
    </source>
</evidence>
<accession>A0A9P6VPT0</accession>